<comment type="caution">
    <text evidence="7">The sequence shown here is derived from an EMBL/GenBank/DDBJ whole genome shotgun (WGS) entry which is preliminary data.</text>
</comment>
<dbReference type="Gene3D" id="3.60.20.10">
    <property type="entry name" value="Glutamine Phosphoribosylpyrophosphate, subunit 1, domain 1"/>
    <property type="match status" value="1"/>
</dbReference>
<dbReference type="PANTHER" id="PTHR43284">
    <property type="entry name" value="ASPARAGINE SYNTHETASE (GLUTAMINE-HYDROLYZING)"/>
    <property type="match status" value="1"/>
</dbReference>
<dbReference type="InterPro" id="IPR029055">
    <property type="entry name" value="Ntn_hydrolases_N"/>
</dbReference>
<dbReference type="Proteomes" id="UP000194267">
    <property type="component" value="Unassembled WGS sequence"/>
</dbReference>
<evidence type="ECO:0000256" key="4">
    <source>
        <dbReference type="ARBA" id="ARBA00048741"/>
    </source>
</evidence>
<dbReference type="GO" id="GO:0004066">
    <property type="term" value="F:asparagine synthase (glutamine-hydrolyzing) activity"/>
    <property type="evidence" value="ECO:0007669"/>
    <property type="project" value="UniProtKB-EC"/>
</dbReference>
<dbReference type="GO" id="GO:0006529">
    <property type="term" value="P:asparagine biosynthetic process"/>
    <property type="evidence" value="ECO:0007669"/>
    <property type="project" value="UniProtKB-KW"/>
</dbReference>
<evidence type="ECO:0000313" key="8">
    <source>
        <dbReference type="Proteomes" id="UP000194267"/>
    </source>
</evidence>
<dbReference type="EMBL" id="LWLV01000296">
    <property type="protein sequence ID" value="OTA41664.1"/>
    <property type="molecule type" value="Genomic_DNA"/>
</dbReference>
<comment type="catalytic activity">
    <reaction evidence="4">
        <text>L-aspartate + L-glutamine + ATP + H2O = L-asparagine + L-glutamate + AMP + diphosphate + H(+)</text>
        <dbReference type="Rhea" id="RHEA:12228"/>
        <dbReference type="ChEBI" id="CHEBI:15377"/>
        <dbReference type="ChEBI" id="CHEBI:15378"/>
        <dbReference type="ChEBI" id="CHEBI:29985"/>
        <dbReference type="ChEBI" id="CHEBI:29991"/>
        <dbReference type="ChEBI" id="CHEBI:30616"/>
        <dbReference type="ChEBI" id="CHEBI:33019"/>
        <dbReference type="ChEBI" id="CHEBI:58048"/>
        <dbReference type="ChEBI" id="CHEBI:58359"/>
        <dbReference type="ChEBI" id="CHEBI:456215"/>
        <dbReference type="EC" id="6.3.5.4"/>
    </reaction>
</comment>
<feature type="region of interest" description="Disordered" evidence="5">
    <location>
        <begin position="92"/>
        <end position="120"/>
    </location>
</feature>
<organism evidence="7 8">
    <name type="scientific">Symbiobacterium thermophilum</name>
    <dbReference type="NCBI Taxonomy" id="2734"/>
    <lineage>
        <taxon>Bacteria</taxon>
        <taxon>Bacillati</taxon>
        <taxon>Bacillota</taxon>
        <taxon>Clostridia</taxon>
        <taxon>Eubacteriales</taxon>
        <taxon>Symbiobacteriaceae</taxon>
        <taxon>Symbiobacterium</taxon>
    </lineage>
</organism>
<gene>
    <name evidence="7" type="ORF">A6D92_04760</name>
</gene>
<dbReference type="InterPro" id="IPR051786">
    <property type="entry name" value="ASN_synthetase/amidase"/>
</dbReference>
<comment type="pathway">
    <text evidence="1">Amino-acid biosynthesis; L-asparagine biosynthesis; L-asparagine from L-aspartate (L-Gln route): step 1/1.</text>
</comment>
<dbReference type="InterPro" id="IPR017932">
    <property type="entry name" value="GATase_2_dom"/>
</dbReference>
<dbReference type="PANTHER" id="PTHR43284:SF1">
    <property type="entry name" value="ASPARAGINE SYNTHETASE"/>
    <property type="match status" value="1"/>
</dbReference>
<evidence type="ECO:0000256" key="1">
    <source>
        <dbReference type="ARBA" id="ARBA00005187"/>
    </source>
</evidence>
<dbReference type="PROSITE" id="PS51278">
    <property type="entry name" value="GATASE_TYPE_2"/>
    <property type="match status" value="1"/>
</dbReference>
<dbReference type="Pfam" id="PF13522">
    <property type="entry name" value="GATase_6"/>
    <property type="match status" value="1"/>
</dbReference>
<sequence>MCGIAGWVDWKRDLSREAPVVEAMIAPLADRGPDAGGIWCSGHCAFGHRRLAVVDLVGGAQPMVRSRGDRTYVLVYNGQLYNTQELRESSSPAVMLSRRSRTPRSCSSRTWSGGRSAPAV</sequence>
<feature type="domain" description="Glutamine amidotransferase type-2" evidence="6">
    <location>
        <begin position="2"/>
        <end position="120"/>
    </location>
</feature>
<evidence type="ECO:0000256" key="2">
    <source>
        <dbReference type="ARBA" id="ARBA00012737"/>
    </source>
</evidence>
<evidence type="ECO:0000256" key="5">
    <source>
        <dbReference type="SAM" id="MobiDB-lite"/>
    </source>
</evidence>
<reference evidence="8" key="1">
    <citation type="submission" date="2016-04" db="EMBL/GenBank/DDBJ databases">
        <authorList>
            <person name="Antunes L.P."/>
            <person name="Martins L.F."/>
            <person name="Pereira R.V."/>
            <person name="Thomas A.M."/>
            <person name="Barbosa D."/>
            <person name="Nascimento L."/>
            <person name="Silva G.M."/>
            <person name="Condomitti G.W."/>
            <person name="Digiampietri L.A."/>
            <person name="Lombardi K.C."/>
            <person name="Ramos P.L."/>
            <person name="Quaggio R.B."/>
            <person name="Oliveira J.C."/>
            <person name="Pascon R.C."/>
            <person name="Cruz J.B."/>
            <person name="Silva A.M."/>
            <person name="Setubal J.C."/>
        </authorList>
    </citation>
    <scope>NUCLEOTIDE SEQUENCE [LARGE SCALE GENOMIC DNA]</scope>
</reference>
<keyword evidence="3" id="KW-0028">Amino-acid biosynthesis</keyword>
<dbReference type="SUPFAM" id="SSF56235">
    <property type="entry name" value="N-terminal nucleophile aminohydrolases (Ntn hydrolases)"/>
    <property type="match status" value="1"/>
</dbReference>
<accession>A0A1Y2T7E6</accession>
<evidence type="ECO:0000256" key="3">
    <source>
        <dbReference type="ARBA" id="ARBA00022888"/>
    </source>
</evidence>
<evidence type="ECO:0000313" key="7">
    <source>
        <dbReference type="EMBL" id="OTA41664.1"/>
    </source>
</evidence>
<keyword evidence="3" id="KW-0061">Asparagine biosynthesis</keyword>
<protein>
    <recommendedName>
        <fullName evidence="2">asparagine synthase (glutamine-hydrolyzing)</fullName>
        <ecNumber evidence="2">6.3.5.4</ecNumber>
    </recommendedName>
</protein>
<evidence type="ECO:0000259" key="6">
    <source>
        <dbReference type="PROSITE" id="PS51278"/>
    </source>
</evidence>
<dbReference type="AlphaFoldDB" id="A0A1Y2T7E6"/>
<name>A0A1Y2T7E6_SYMTR</name>
<proteinExistence type="predicted"/>
<dbReference type="EC" id="6.3.5.4" evidence="2"/>